<dbReference type="PANTHER" id="PTHR46862">
    <property type="entry name" value="OS07G0661900 PROTEIN"/>
    <property type="match status" value="1"/>
</dbReference>
<feature type="repeat" description="PPR" evidence="2">
    <location>
        <begin position="168"/>
        <end position="202"/>
    </location>
</feature>
<dbReference type="EMBL" id="GDJX01001483">
    <property type="protein sequence ID" value="JAT66453.1"/>
    <property type="molecule type" value="Transcribed_RNA"/>
</dbReference>
<dbReference type="NCBIfam" id="TIGR00756">
    <property type="entry name" value="PPR"/>
    <property type="match status" value="4"/>
</dbReference>
<sequence>MLFHSSLSPTETQPATILTGAINHQTTPMRLFKVSLPGHYRTSFTCLSTIRSTVPVLQGEGRDDEEKQVEASKVKWVEIGPDITDEQKQAMAELPSKMTKRCKALMKQIICCSSQEGNLPLLLAAWVKVMRPKRADWLSVIKEMKSSENPLLIKVLEYALLEDSFEANIRDYTKMINAFAKQNRLQDAESAFLAMKRKGFTPDIVTSTVLIHMYSKAGNFDRAREVFEEIRLLALPLDKRAYGSMIMAYIRAGMPGEGEMLLREMDALETHPSKEVYKALLRAYSTLGKSDGAQRVFDAIQLAGIVPDAKICALLINAYCVAGQSDDARSVLENMRSAGIKPNDKCVALMLASFQKENTLEKAVVLLMDLERDGIVIGKEASDVLREWCHKLGISDELEHALQVIYNSPMKI</sequence>
<dbReference type="PROSITE" id="PS51375">
    <property type="entry name" value="PPR"/>
    <property type="match status" value="5"/>
</dbReference>
<evidence type="ECO:0000313" key="3">
    <source>
        <dbReference type="EMBL" id="JAT66453.1"/>
    </source>
</evidence>
<reference evidence="3" key="1">
    <citation type="submission" date="2015-07" db="EMBL/GenBank/DDBJ databases">
        <title>Transcriptome Assembly of Anthurium amnicola.</title>
        <authorList>
            <person name="Suzuki J."/>
        </authorList>
    </citation>
    <scope>NUCLEOTIDE SEQUENCE</scope>
</reference>
<protein>
    <submittedName>
        <fullName evidence="3">Pentatricopeptide repeat-containing protein At1g01970</fullName>
    </submittedName>
</protein>
<feature type="repeat" description="PPR" evidence="2">
    <location>
        <begin position="203"/>
        <end position="237"/>
    </location>
</feature>
<dbReference type="Pfam" id="PF13041">
    <property type="entry name" value="PPR_2"/>
    <property type="match status" value="1"/>
</dbReference>
<dbReference type="Pfam" id="PF01535">
    <property type="entry name" value="PPR"/>
    <property type="match status" value="3"/>
</dbReference>
<feature type="repeat" description="PPR" evidence="2">
    <location>
        <begin position="273"/>
        <end position="307"/>
    </location>
</feature>
<evidence type="ECO:0000256" key="2">
    <source>
        <dbReference type="PROSITE-ProRule" id="PRU00708"/>
    </source>
</evidence>
<organism evidence="3">
    <name type="scientific">Anthurium amnicola</name>
    <dbReference type="NCBI Taxonomy" id="1678845"/>
    <lineage>
        <taxon>Eukaryota</taxon>
        <taxon>Viridiplantae</taxon>
        <taxon>Streptophyta</taxon>
        <taxon>Embryophyta</taxon>
        <taxon>Tracheophyta</taxon>
        <taxon>Spermatophyta</taxon>
        <taxon>Magnoliopsida</taxon>
        <taxon>Liliopsida</taxon>
        <taxon>Araceae</taxon>
        <taxon>Pothoideae</taxon>
        <taxon>Potheae</taxon>
        <taxon>Anthurium</taxon>
    </lineage>
</organism>
<name>A0A1D1ZI10_9ARAE</name>
<evidence type="ECO:0000256" key="1">
    <source>
        <dbReference type="ARBA" id="ARBA00022737"/>
    </source>
</evidence>
<dbReference type="InterPro" id="IPR002885">
    <property type="entry name" value="PPR_rpt"/>
</dbReference>
<accession>A0A1D1ZI10</accession>
<feature type="repeat" description="PPR" evidence="2">
    <location>
        <begin position="238"/>
        <end position="272"/>
    </location>
</feature>
<feature type="repeat" description="PPR" evidence="2">
    <location>
        <begin position="308"/>
        <end position="342"/>
    </location>
</feature>
<dbReference type="Gene3D" id="1.25.40.10">
    <property type="entry name" value="Tetratricopeptide repeat domain"/>
    <property type="match status" value="2"/>
</dbReference>
<proteinExistence type="predicted"/>
<keyword evidence="1" id="KW-0677">Repeat</keyword>
<dbReference type="AlphaFoldDB" id="A0A1D1ZI10"/>
<dbReference type="PANTHER" id="PTHR46862:SF3">
    <property type="entry name" value="OS07G0661900 PROTEIN"/>
    <property type="match status" value="1"/>
</dbReference>
<dbReference type="InterPro" id="IPR011990">
    <property type="entry name" value="TPR-like_helical_dom_sf"/>
</dbReference>
<gene>
    <name evidence="3" type="primary">At1g01970_1</name>
    <name evidence="3" type="ORF">g.92203</name>
</gene>